<dbReference type="GO" id="GO:0005886">
    <property type="term" value="C:plasma membrane"/>
    <property type="evidence" value="ECO:0007669"/>
    <property type="project" value="UniProtKB-SubCell"/>
</dbReference>
<dbReference type="EMBL" id="CP115920">
    <property type="protein sequence ID" value="XCD17214.1"/>
    <property type="molecule type" value="Genomic_DNA"/>
</dbReference>
<dbReference type="GO" id="GO:0022857">
    <property type="term" value="F:transmembrane transporter activity"/>
    <property type="evidence" value="ECO:0007669"/>
    <property type="project" value="InterPro"/>
</dbReference>
<dbReference type="AlphaFoldDB" id="A0AAU8BKL6"/>
<accession>A0AAU8BKL6</accession>
<keyword evidence="5 7" id="KW-1133">Transmembrane helix</keyword>
<dbReference type="Pfam" id="PF02028">
    <property type="entry name" value="BCCT"/>
    <property type="match status" value="1"/>
</dbReference>
<evidence type="ECO:0000256" key="1">
    <source>
        <dbReference type="ARBA" id="ARBA00004651"/>
    </source>
</evidence>
<name>A0AAU8BKL6_9VIBR</name>
<protein>
    <submittedName>
        <fullName evidence="8">BCCT family transporter</fullName>
    </submittedName>
</protein>
<organism evidence="8">
    <name type="scientific">Vibrio chaetopteri</name>
    <dbReference type="NCBI Taxonomy" id="3016528"/>
    <lineage>
        <taxon>Bacteria</taxon>
        <taxon>Pseudomonadati</taxon>
        <taxon>Pseudomonadota</taxon>
        <taxon>Gammaproteobacteria</taxon>
        <taxon>Vibrionales</taxon>
        <taxon>Vibrionaceae</taxon>
        <taxon>Vibrio</taxon>
    </lineage>
</organism>
<gene>
    <name evidence="8" type="ORF">PG915_06740</name>
</gene>
<keyword evidence="3" id="KW-1003">Cell membrane</keyword>
<dbReference type="InterPro" id="IPR000060">
    <property type="entry name" value="BCCT_transptr"/>
</dbReference>
<evidence type="ECO:0000256" key="5">
    <source>
        <dbReference type="ARBA" id="ARBA00022989"/>
    </source>
</evidence>
<keyword evidence="4 7" id="KW-0812">Transmembrane</keyword>
<proteinExistence type="predicted"/>
<comment type="subcellular location">
    <subcellularLocation>
        <location evidence="1">Cell membrane</location>
        <topology evidence="1">Multi-pass membrane protein</topology>
    </subcellularLocation>
</comment>
<dbReference type="KEGG" id="vck:PG915_06740"/>
<reference evidence="8" key="1">
    <citation type="submission" date="2023-01" db="EMBL/GenBank/DDBJ databases">
        <title>Vibrio sp. CB1-14 genome sequencing.</title>
        <authorList>
            <person name="Otstavnykh N."/>
            <person name="Isaeva M."/>
            <person name="Meleshko D."/>
        </authorList>
    </citation>
    <scope>NUCLEOTIDE SEQUENCE</scope>
    <source>
        <strain evidence="8">CB1-14</strain>
    </source>
</reference>
<keyword evidence="6 7" id="KW-0472">Membrane</keyword>
<keyword evidence="2" id="KW-0813">Transport</keyword>
<evidence type="ECO:0000256" key="7">
    <source>
        <dbReference type="SAM" id="Phobius"/>
    </source>
</evidence>
<sequence>MIVNLITVLVLARLTPPITTFGSGTLVINTLISKDEDNASISQHIGWVIAIFDITSLLLMSGGMTAIQYICII</sequence>
<evidence type="ECO:0000313" key="8">
    <source>
        <dbReference type="EMBL" id="XCD17214.1"/>
    </source>
</evidence>
<evidence type="ECO:0000256" key="2">
    <source>
        <dbReference type="ARBA" id="ARBA00022448"/>
    </source>
</evidence>
<feature type="transmembrane region" description="Helical" evidence="7">
    <location>
        <begin position="44"/>
        <end position="72"/>
    </location>
</feature>
<evidence type="ECO:0000256" key="6">
    <source>
        <dbReference type="ARBA" id="ARBA00023136"/>
    </source>
</evidence>
<evidence type="ECO:0000256" key="4">
    <source>
        <dbReference type="ARBA" id="ARBA00022692"/>
    </source>
</evidence>
<evidence type="ECO:0000256" key="3">
    <source>
        <dbReference type="ARBA" id="ARBA00022475"/>
    </source>
</evidence>